<organism evidence="2 3">
    <name type="scientific">Marivirga sericea</name>
    <dbReference type="NCBI Taxonomy" id="1028"/>
    <lineage>
        <taxon>Bacteria</taxon>
        <taxon>Pseudomonadati</taxon>
        <taxon>Bacteroidota</taxon>
        <taxon>Cytophagia</taxon>
        <taxon>Cytophagales</taxon>
        <taxon>Marivirgaceae</taxon>
        <taxon>Marivirga</taxon>
    </lineage>
</organism>
<proteinExistence type="predicted"/>
<name>A0A1X7LE29_9BACT</name>
<dbReference type="STRING" id="1028.SAMN05661096_03814"/>
<feature type="region of interest" description="Disordered" evidence="1">
    <location>
        <begin position="15"/>
        <end position="36"/>
    </location>
</feature>
<dbReference type="AlphaFoldDB" id="A0A1X7LE29"/>
<gene>
    <name evidence="2" type="ORF">SAMN05661096_03814</name>
</gene>
<accession>A0A1X7LE29</accession>
<feature type="compositionally biased region" description="Polar residues" evidence="1">
    <location>
        <begin position="19"/>
        <end position="35"/>
    </location>
</feature>
<keyword evidence="3" id="KW-1185">Reference proteome</keyword>
<dbReference type="Proteomes" id="UP000193804">
    <property type="component" value="Unassembled WGS sequence"/>
</dbReference>
<sequence>MESIEKRFFNLTNYERHGSNSNNYGTSQTSASPESFPTIMENGVLIEYNVLHFSSEIGENTNKEALK</sequence>
<evidence type="ECO:0000256" key="1">
    <source>
        <dbReference type="SAM" id="MobiDB-lite"/>
    </source>
</evidence>
<evidence type="ECO:0000313" key="3">
    <source>
        <dbReference type="Proteomes" id="UP000193804"/>
    </source>
</evidence>
<evidence type="ECO:0000313" key="2">
    <source>
        <dbReference type="EMBL" id="SMG51754.1"/>
    </source>
</evidence>
<dbReference type="RefSeq" id="WP_085518938.1">
    <property type="nucleotide sequence ID" value="NZ_FXAW01000010.1"/>
</dbReference>
<protein>
    <submittedName>
        <fullName evidence="2">Uncharacterized protein</fullName>
    </submittedName>
</protein>
<reference evidence="3" key="1">
    <citation type="submission" date="2017-04" db="EMBL/GenBank/DDBJ databases">
        <authorList>
            <person name="Varghese N."/>
            <person name="Submissions S."/>
        </authorList>
    </citation>
    <scope>NUCLEOTIDE SEQUENCE [LARGE SCALE GENOMIC DNA]</scope>
    <source>
        <strain evidence="3">DSM 4125</strain>
    </source>
</reference>
<dbReference type="EMBL" id="FXAW01000010">
    <property type="protein sequence ID" value="SMG51754.1"/>
    <property type="molecule type" value="Genomic_DNA"/>
</dbReference>